<evidence type="ECO:0000313" key="1">
    <source>
        <dbReference type="EMBL" id="CAB4609367.1"/>
    </source>
</evidence>
<name>A0A6J6H6X1_9ZZZZ</name>
<organism evidence="1">
    <name type="scientific">freshwater metagenome</name>
    <dbReference type="NCBI Taxonomy" id="449393"/>
    <lineage>
        <taxon>unclassified sequences</taxon>
        <taxon>metagenomes</taxon>
        <taxon>ecological metagenomes</taxon>
    </lineage>
</organism>
<dbReference type="AlphaFoldDB" id="A0A6J6H6X1"/>
<protein>
    <submittedName>
        <fullName evidence="1">Unannotated protein</fullName>
    </submittedName>
</protein>
<gene>
    <name evidence="1" type="ORF">UFOPK1827_01163</name>
</gene>
<accession>A0A6J6H6X1</accession>
<reference evidence="1" key="1">
    <citation type="submission" date="2020-05" db="EMBL/GenBank/DDBJ databases">
        <authorList>
            <person name="Chiriac C."/>
            <person name="Salcher M."/>
            <person name="Ghai R."/>
            <person name="Kavagutti S V."/>
        </authorList>
    </citation>
    <scope>NUCLEOTIDE SEQUENCE</scope>
</reference>
<dbReference type="AntiFam" id="ANF00199">
    <property type="entry name" value="Shadow ORF (opposite gltB)"/>
</dbReference>
<sequence length="105" mass="11811">MLEFVYRLRVEEVIFPFTTPLVFPTNFERTMGPLCWVFGVGEAMTDCDLGRDFVEANATQTAHRATEVFVDQIVRQANGFENLSTGIGRNRGDAHLGHDLEYALA</sequence>
<proteinExistence type="predicted"/>
<dbReference type="EMBL" id="CAEZUO010000053">
    <property type="protein sequence ID" value="CAB4609367.1"/>
    <property type="molecule type" value="Genomic_DNA"/>
</dbReference>